<proteinExistence type="predicted"/>
<dbReference type="Proteomes" id="UP000014160">
    <property type="component" value="Unassembled WGS sequence"/>
</dbReference>
<protein>
    <submittedName>
        <fullName evidence="1">Uncharacterized protein</fullName>
    </submittedName>
</protein>
<dbReference type="EMBL" id="ASWH01000001">
    <property type="protein sequence ID" value="EOW81960.1"/>
    <property type="molecule type" value="Genomic_DNA"/>
</dbReference>
<evidence type="ECO:0000313" key="3">
    <source>
        <dbReference type="Proteomes" id="UP000013750"/>
    </source>
</evidence>
<dbReference type="PATRIC" id="fig|1158614.3.peg.2701"/>
<comment type="caution">
    <text evidence="1">The sequence shown here is derived from an EMBL/GenBank/DDBJ whole genome shotgun (WGS) entry which is preliminary data.</text>
</comment>
<dbReference type="HOGENOM" id="CLU_3061371_0_0_9"/>
<evidence type="ECO:0000313" key="1">
    <source>
        <dbReference type="EMBL" id="EOI55497.1"/>
    </source>
</evidence>
<evidence type="ECO:0000313" key="4">
    <source>
        <dbReference type="Proteomes" id="UP000014160"/>
    </source>
</evidence>
<dbReference type="EMBL" id="AJDQ01000008">
    <property type="protein sequence ID" value="EOI55497.1"/>
    <property type="molecule type" value="Genomic_DNA"/>
</dbReference>
<keyword evidence="4" id="KW-1185">Reference proteome</keyword>
<accession>R2XZQ0</accession>
<organism evidence="1 3">
    <name type="scientific">Enterococcus gilvus ATCC BAA-350</name>
    <dbReference type="NCBI Taxonomy" id="1158614"/>
    <lineage>
        <taxon>Bacteria</taxon>
        <taxon>Bacillati</taxon>
        <taxon>Bacillota</taxon>
        <taxon>Bacilli</taxon>
        <taxon>Lactobacillales</taxon>
        <taxon>Enterococcaceae</taxon>
        <taxon>Enterococcus</taxon>
    </lineage>
</organism>
<name>R2XZQ0_9ENTE</name>
<reference evidence="1 3" key="1">
    <citation type="submission" date="2013-02" db="EMBL/GenBank/DDBJ databases">
        <title>The Genome Sequence of Enterococcus gilvus ATCC BAA-350.</title>
        <authorList>
            <consortium name="The Broad Institute Genome Sequencing Platform"/>
            <consortium name="The Broad Institute Genome Sequencing Center for Infectious Disease"/>
            <person name="Earl A.M."/>
            <person name="Gilmore M.S."/>
            <person name="Lebreton F."/>
            <person name="Walker B."/>
            <person name="Young S.K."/>
            <person name="Zeng Q."/>
            <person name="Gargeya S."/>
            <person name="Fitzgerald M."/>
            <person name="Haas B."/>
            <person name="Abouelleil A."/>
            <person name="Alvarado L."/>
            <person name="Arachchi H.M."/>
            <person name="Berlin A.M."/>
            <person name="Chapman S.B."/>
            <person name="Dewar J."/>
            <person name="Goldberg J."/>
            <person name="Griggs A."/>
            <person name="Gujja S."/>
            <person name="Hansen M."/>
            <person name="Howarth C."/>
            <person name="Imamovic A."/>
            <person name="Larimer J."/>
            <person name="McCowan C."/>
            <person name="Murphy C."/>
            <person name="Neiman D."/>
            <person name="Pearson M."/>
            <person name="Priest M."/>
            <person name="Roberts A."/>
            <person name="Saif S."/>
            <person name="Shea T."/>
            <person name="Sisk P."/>
            <person name="Sykes S."/>
            <person name="Wortman J."/>
            <person name="Nusbaum C."/>
            <person name="Birren B."/>
        </authorList>
    </citation>
    <scope>NUCLEOTIDE SEQUENCE [LARGE SCALE GENOMIC DNA]</scope>
    <source>
        <strain evidence="1 3">ATCC BAA-350</strain>
    </source>
</reference>
<evidence type="ECO:0000313" key="2">
    <source>
        <dbReference type="EMBL" id="EOW81960.1"/>
    </source>
</evidence>
<reference evidence="2 4" key="2">
    <citation type="submission" date="2013-03" db="EMBL/GenBank/DDBJ databases">
        <title>The Genome Sequence of Enterococcus gilvus ATCC BAA-350 (PacBio/Illumina hybrid assembly).</title>
        <authorList>
            <consortium name="The Broad Institute Genomics Platform"/>
            <consortium name="The Broad Institute Genome Sequencing Center for Infectious Disease"/>
            <person name="Earl A."/>
            <person name="Russ C."/>
            <person name="Gilmore M."/>
            <person name="Surin D."/>
            <person name="Walker B."/>
            <person name="Young S."/>
            <person name="Zeng Q."/>
            <person name="Gargeya S."/>
            <person name="Fitzgerald M."/>
            <person name="Haas B."/>
            <person name="Abouelleil A."/>
            <person name="Allen A.W."/>
            <person name="Alvarado L."/>
            <person name="Arachchi H.M."/>
            <person name="Berlin A.M."/>
            <person name="Chapman S.B."/>
            <person name="Gainer-Dewar J."/>
            <person name="Goldberg J."/>
            <person name="Griggs A."/>
            <person name="Gujja S."/>
            <person name="Hansen M."/>
            <person name="Howarth C."/>
            <person name="Imamovic A."/>
            <person name="Ireland A."/>
            <person name="Larimer J."/>
            <person name="McCowan C."/>
            <person name="Murphy C."/>
            <person name="Pearson M."/>
            <person name="Poon T.W."/>
            <person name="Priest M."/>
            <person name="Roberts A."/>
            <person name="Saif S."/>
            <person name="Shea T."/>
            <person name="Sisk P."/>
            <person name="Sykes S."/>
            <person name="Wortman J."/>
            <person name="Nusbaum C."/>
            <person name="Birren B."/>
        </authorList>
    </citation>
    <scope>NUCLEOTIDE SEQUENCE [LARGE SCALE GENOMIC DNA]</scope>
    <source>
        <strain evidence="2 4">ATCC BAA-350</strain>
    </source>
</reference>
<gene>
    <name evidence="2" type="ORF">I592_01261</name>
    <name evidence="1" type="ORF">UKC_02705</name>
</gene>
<sequence>MWSRIIRIQLLYFRCRNEKIFKIFGLEKSSIYTPVNGEELVRKPADVFSPVVP</sequence>
<dbReference type="AlphaFoldDB" id="R2XZQ0"/>
<dbReference type="Proteomes" id="UP000013750">
    <property type="component" value="Unassembled WGS sequence"/>
</dbReference>